<comment type="caution">
    <text evidence="1">The sequence shown here is derived from an EMBL/GenBank/DDBJ whole genome shotgun (WGS) entry which is preliminary data.</text>
</comment>
<reference evidence="1 2" key="1">
    <citation type="journal article" date="2024" name="BMC Genomics">
        <title>De novo assembly and annotation of Popillia japonica's genome with initial clues to its potential as an invasive pest.</title>
        <authorList>
            <person name="Cucini C."/>
            <person name="Boschi S."/>
            <person name="Funari R."/>
            <person name="Cardaioli E."/>
            <person name="Iannotti N."/>
            <person name="Marturano G."/>
            <person name="Paoli F."/>
            <person name="Bruttini M."/>
            <person name="Carapelli A."/>
            <person name="Frati F."/>
            <person name="Nardi F."/>
        </authorList>
    </citation>
    <scope>NUCLEOTIDE SEQUENCE [LARGE SCALE GENOMIC DNA]</scope>
    <source>
        <strain evidence="1">DMR45628</strain>
    </source>
</reference>
<accession>A0AAW1GJ91</accession>
<organism evidence="1 2">
    <name type="scientific">Popillia japonica</name>
    <name type="common">Japanese beetle</name>
    <dbReference type="NCBI Taxonomy" id="7064"/>
    <lineage>
        <taxon>Eukaryota</taxon>
        <taxon>Metazoa</taxon>
        <taxon>Ecdysozoa</taxon>
        <taxon>Arthropoda</taxon>
        <taxon>Hexapoda</taxon>
        <taxon>Insecta</taxon>
        <taxon>Pterygota</taxon>
        <taxon>Neoptera</taxon>
        <taxon>Endopterygota</taxon>
        <taxon>Coleoptera</taxon>
        <taxon>Polyphaga</taxon>
        <taxon>Scarabaeiformia</taxon>
        <taxon>Scarabaeidae</taxon>
        <taxon>Rutelinae</taxon>
        <taxon>Popillia</taxon>
    </lineage>
</organism>
<keyword evidence="2" id="KW-1185">Reference proteome</keyword>
<name>A0AAW1GJ91_POPJA</name>
<proteinExistence type="predicted"/>
<evidence type="ECO:0000313" key="2">
    <source>
        <dbReference type="Proteomes" id="UP001458880"/>
    </source>
</evidence>
<feature type="non-terminal residue" evidence="1">
    <location>
        <position position="1"/>
    </location>
</feature>
<dbReference type="EMBL" id="JASPKY010003404">
    <property type="protein sequence ID" value="KAK9663737.1"/>
    <property type="molecule type" value="Genomic_DNA"/>
</dbReference>
<gene>
    <name evidence="1" type="ORF">QE152_g41391</name>
</gene>
<sequence>RLVERGAGTG</sequence>
<protein>
    <submittedName>
        <fullName evidence="1">Uncharacterized protein</fullName>
    </submittedName>
</protein>
<evidence type="ECO:0000313" key="1">
    <source>
        <dbReference type="EMBL" id="KAK9663737.1"/>
    </source>
</evidence>
<dbReference type="Proteomes" id="UP001458880">
    <property type="component" value="Unassembled WGS sequence"/>
</dbReference>